<dbReference type="RefSeq" id="WP_310865605.1">
    <property type="nucleotide sequence ID" value="NZ_JAVLSF010000008.1"/>
</dbReference>
<organism evidence="1 2">
    <name type="scientific">Rhizobium hidalgonense</name>
    <dbReference type="NCBI Taxonomy" id="1538159"/>
    <lineage>
        <taxon>Bacteria</taxon>
        <taxon>Pseudomonadati</taxon>
        <taxon>Pseudomonadota</taxon>
        <taxon>Alphaproteobacteria</taxon>
        <taxon>Hyphomicrobiales</taxon>
        <taxon>Rhizobiaceae</taxon>
        <taxon>Rhizobium/Agrobacterium group</taxon>
        <taxon>Rhizobium</taxon>
    </lineage>
</organism>
<dbReference type="AlphaFoldDB" id="A0AAJ2GVC9"/>
<evidence type="ECO:0000313" key="2">
    <source>
        <dbReference type="Proteomes" id="UP001268610"/>
    </source>
</evidence>
<comment type="caution">
    <text evidence="1">The sequence shown here is derived from an EMBL/GenBank/DDBJ whole genome shotgun (WGS) entry which is preliminary data.</text>
</comment>
<protein>
    <submittedName>
        <fullName evidence="1">Uncharacterized protein</fullName>
    </submittedName>
</protein>
<proteinExistence type="predicted"/>
<dbReference type="EMBL" id="JAVLSF010000008">
    <property type="protein sequence ID" value="MDR9774117.1"/>
    <property type="molecule type" value="Genomic_DNA"/>
</dbReference>
<dbReference type="Proteomes" id="UP001268610">
    <property type="component" value="Unassembled WGS sequence"/>
</dbReference>
<name>A0AAJ2GVC9_9HYPH</name>
<reference evidence="1" key="1">
    <citation type="submission" date="2023-04" db="EMBL/GenBank/DDBJ databases">
        <title>Genomic characterization of faba bean (Vicia faba) microsymbionts in Mexican soils.</title>
        <authorList>
            <person name="Rivera Orduna F.N."/>
            <person name="Guevara-Luna J."/>
            <person name="Yan J."/>
            <person name="Arroyo-Herrera I."/>
            <person name="Li Y."/>
            <person name="Vasquez-Murrieta M.S."/>
            <person name="Wang E.T."/>
        </authorList>
    </citation>
    <scope>NUCLEOTIDE SEQUENCE</scope>
    <source>
        <strain evidence="1">CH26</strain>
    </source>
</reference>
<accession>A0AAJ2GVC9</accession>
<sequence>MSTPLNDFINLAEHLDRVQEPWARNMAARLNRFLSGETDDVAAALDLKSSRGKRPLRALSKVAARDAAIREAAETFFPALKPSQQADELAAALRRYATSAWRSDWQKQECPYKAGDLRAALWLILTRVDHPLSAERIRKILVMR</sequence>
<gene>
    <name evidence="1" type="ORF">RJJ65_15885</name>
</gene>
<evidence type="ECO:0000313" key="1">
    <source>
        <dbReference type="EMBL" id="MDR9774117.1"/>
    </source>
</evidence>